<evidence type="ECO:0000256" key="6">
    <source>
        <dbReference type="ARBA" id="ARBA00023136"/>
    </source>
</evidence>
<evidence type="ECO:0000313" key="9">
    <source>
        <dbReference type="EMBL" id="GAH81275.1"/>
    </source>
</evidence>
<dbReference type="PANTHER" id="PTHR30193:SF37">
    <property type="entry name" value="INNER MEMBRANE ABC TRANSPORTER PERMEASE PROTEIN YCJO"/>
    <property type="match status" value="1"/>
</dbReference>
<keyword evidence="3" id="KW-1003">Cell membrane</keyword>
<dbReference type="PROSITE" id="PS50928">
    <property type="entry name" value="ABC_TM1"/>
    <property type="match status" value="1"/>
</dbReference>
<dbReference type="GO" id="GO:0055085">
    <property type="term" value="P:transmembrane transport"/>
    <property type="evidence" value="ECO:0007669"/>
    <property type="project" value="InterPro"/>
</dbReference>
<keyword evidence="5 7" id="KW-1133">Transmembrane helix</keyword>
<dbReference type="SUPFAM" id="SSF161098">
    <property type="entry name" value="MetI-like"/>
    <property type="match status" value="1"/>
</dbReference>
<evidence type="ECO:0000256" key="4">
    <source>
        <dbReference type="ARBA" id="ARBA00022692"/>
    </source>
</evidence>
<comment type="caution">
    <text evidence="9">The sequence shown here is derived from an EMBL/GenBank/DDBJ whole genome shotgun (WGS) entry which is preliminary data.</text>
</comment>
<dbReference type="AlphaFoldDB" id="X1JID6"/>
<feature type="non-terminal residue" evidence="9">
    <location>
        <position position="1"/>
    </location>
</feature>
<feature type="domain" description="ABC transmembrane type-1" evidence="8">
    <location>
        <begin position="1"/>
        <end position="139"/>
    </location>
</feature>
<dbReference type="PANTHER" id="PTHR30193">
    <property type="entry name" value="ABC TRANSPORTER PERMEASE PROTEIN"/>
    <property type="match status" value="1"/>
</dbReference>
<dbReference type="EMBL" id="BARU01036815">
    <property type="protein sequence ID" value="GAH81275.1"/>
    <property type="molecule type" value="Genomic_DNA"/>
</dbReference>
<evidence type="ECO:0000256" key="2">
    <source>
        <dbReference type="ARBA" id="ARBA00022448"/>
    </source>
</evidence>
<reference evidence="9" key="1">
    <citation type="journal article" date="2014" name="Front. Microbiol.">
        <title>High frequency of phylogenetically diverse reductive dehalogenase-homologous genes in deep subseafloor sedimentary metagenomes.</title>
        <authorList>
            <person name="Kawai M."/>
            <person name="Futagami T."/>
            <person name="Toyoda A."/>
            <person name="Takaki Y."/>
            <person name="Nishi S."/>
            <person name="Hori S."/>
            <person name="Arai W."/>
            <person name="Tsubouchi T."/>
            <person name="Morono Y."/>
            <person name="Uchiyama I."/>
            <person name="Ito T."/>
            <person name="Fujiyama A."/>
            <person name="Inagaki F."/>
            <person name="Takami H."/>
        </authorList>
    </citation>
    <scope>NUCLEOTIDE SEQUENCE</scope>
    <source>
        <strain evidence="9">Expedition CK06-06</strain>
    </source>
</reference>
<protein>
    <recommendedName>
        <fullName evidence="8">ABC transmembrane type-1 domain-containing protein</fullName>
    </recommendedName>
</protein>
<feature type="transmembrane region" description="Helical" evidence="7">
    <location>
        <begin position="118"/>
        <end position="140"/>
    </location>
</feature>
<dbReference type="CDD" id="cd06261">
    <property type="entry name" value="TM_PBP2"/>
    <property type="match status" value="1"/>
</dbReference>
<dbReference type="InterPro" id="IPR035906">
    <property type="entry name" value="MetI-like_sf"/>
</dbReference>
<evidence type="ECO:0000256" key="7">
    <source>
        <dbReference type="SAM" id="Phobius"/>
    </source>
</evidence>
<keyword evidence="6 7" id="KW-0472">Membrane</keyword>
<name>X1JID6_9ZZZZ</name>
<dbReference type="InterPro" id="IPR051393">
    <property type="entry name" value="ABC_transporter_permease"/>
</dbReference>
<sequence>ESWILQKPFSYILLVAANGFIGVSWGMLIYSAAIKSIPISFFEAAMIDGATRFQIIKEIILPLLRWPMLFVTAWQTLSLMGSYGEILAIWGSHGTARAAGVDVWALYTYFKAFALGDYSYAAALSMILVIVGIILILIYFKIFGYGRLMQST</sequence>
<organism evidence="9">
    <name type="scientific">marine sediment metagenome</name>
    <dbReference type="NCBI Taxonomy" id="412755"/>
    <lineage>
        <taxon>unclassified sequences</taxon>
        <taxon>metagenomes</taxon>
        <taxon>ecological metagenomes</taxon>
    </lineage>
</organism>
<proteinExistence type="predicted"/>
<evidence type="ECO:0000256" key="1">
    <source>
        <dbReference type="ARBA" id="ARBA00004651"/>
    </source>
</evidence>
<dbReference type="Pfam" id="PF00528">
    <property type="entry name" value="BPD_transp_1"/>
    <property type="match status" value="1"/>
</dbReference>
<keyword evidence="2" id="KW-0813">Transport</keyword>
<dbReference type="GO" id="GO:0005886">
    <property type="term" value="C:plasma membrane"/>
    <property type="evidence" value="ECO:0007669"/>
    <property type="project" value="UniProtKB-SubCell"/>
</dbReference>
<evidence type="ECO:0000256" key="5">
    <source>
        <dbReference type="ARBA" id="ARBA00022989"/>
    </source>
</evidence>
<keyword evidence="4 7" id="KW-0812">Transmembrane</keyword>
<gene>
    <name evidence="9" type="ORF">S03H2_57438</name>
</gene>
<feature type="transmembrane region" description="Helical" evidence="7">
    <location>
        <begin position="12"/>
        <end position="34"/>
    </location>
</feature>
<evidence type="ECO:0000259" key="8">
    <source>
        <dbReference type="PROSITE" id="PS50928"/>
    </source>
</evidence>
<dbReference type="Gene3D" id="1.10.3720.10">
    <property type="entry name" value="MetI-like"/>
    <property type="match status" value="1"/>
</dbReference>
<evidence type="ECO:0000256" key="3">
    <source>
        <dbReference type="ARBA" id="ARBA00022475"/>
    </source>
</evidence>
<accession>X1JID6</accession>
<comment type="subcellular location">
    <subcellularLocation>
        <location evidence="1">Cell membrane</location>
        <topology evidence="1">Multi-pass membrane protein</topology>
    </subcellularLocation>
</comment>
<dbReference type="InterPro" id="IPR000515">
    <property type="entry name" value="MetI-like"/>
</dbReference>